<dbReference type="Proteomes" id="UP001501842">
    <property type="component" value="Unassembled WGS sequence"/>
</dbReference>
<accession>A0ABN3TUY0</accession>
<dbReference type="RefSeq" id="WP_344448279.1">
    <property type="nucleotide sequence ID" value="NZ_BAAATZ010000002.1"/>
</dbReference>
<name>A0ABN3TUY0_9ACTN</name>
<keyword evidence="2" id="KW-1185">Reference proteome</keyword>
<reference evidence="1 2" key="1">
    <citation type="journal article" date="2019" name="Int. J. Syst. Evol. Microbiol.">
        <title>The Global Catalogue of Microorganisms (GCM) 10K type strain sequencing project: providing services to taxonomists for standard genome sequencing and annotation.</title>
        <authorList>
            <consortium name="The Broad Institute Genomics Platform"/>
            <consortium name="The Broad Institute Genome Sequencing Center for Infectious Disease"/>
            <person name="Wu L."/>
            <person name="Ma J."/>
        </authorList>
    </citation>
    <scope>NUCLEOTIDE SEQUENCE [LARGE SCALE GENOMIC DNA]</scope>
    <source>
        <strain evidence="1 2">JCM 8201</strain>
    </source>
</reference>
<dbReference type="SUPFAM" id="SSF52980">
    <property type="entry name" value="Restriction endonuclease-like"/>
    <property type="match status" value="1"/>
</dbReference>
<evidence type="ECO:0000313" key="2">
    <source>
        <dbReference type="Proteomes" id="UP001501842"/>
    </source>
</evidence>
<dbReference type="Gene3D" id="3.40.960.10">
    <property type="entry name" value="VSR Endonuclease"/>
    <property type="match status" value="1"/>
</dbReference>
<protein>
    <recommendedName>
        <fullName evidence="3">DUF559 domain-containing protein</fullName>
    </recommendedName>
</protein>
<gene>
    <name evidence="1" type="ORF">GCM10010439_03500</name>
</gene>
<sequence length="229" mass="25698">MDGRRLTTLERTAYDCARSLPRYEALSLVDQCLARGVSHPALLARARRATGPGAAQSRAVMGMADAASQSPGESLVRGVLIDTGFPRPTCQLPTPPTPYRLDLGHARYRCALEYDGETHHTGRRNRAHDDFRRSRLTALGWRVLPVTRDFRTRPAPYLDAWLTLLLQSGWSPTPTHLTTLTRRIRALRLPLRLLPLKIRPPPPLLGRPCALPMKFGRAQGTAYPRRRDQ</sequence>
<dbReference type="InterPro" id="IPR011335">
    <property type="entry name" value="Restrct_endonuc-II-like"/>
</dbReference>
<dbReference type="EMBL" id="BAAATZ010000002">
    <property type="protein sequence ID" value="GAA2719000.1"/>
    <property type="molecule type" value="Genomic_DNA"/>
</dbReference>
<organism evidence="1 2">
    <name type="scientific">Actinocorallia aurantiaca</name>
    <dbReference type="NCBI Taxonomy" id="46204"/>
    <lineage>
        <taxon>Bacteria</taxon>
        <taxon>Bacillati</taxon>
        <taxon>Actinomycetota</taxon>
        <taxon>Actinomycetes</taxon>
        <taxon>Streptosporangiales</taxon>
        <taxon>Thermomonosporaceae</taxon>
        <taxon>Actinocorallia</taxon>
    </lineage>
</organism>
<proteinExistence type="predicted"/>
<evidence type="ECO:0008006" key="3">
    <source>
        <dbReference type="Google" id="ProtNLM"/>
    </source>
</evidence>
<evidence type="ECO:0000313" key="1">
    <source>
        <dbReference type="EMBL" id="GAA2719000.1"/>
    </source>
</evidence>
<comment type="caution">
    <text evidence="1">The sequence shown here is derived from an EMBL/GenBank/DDBJ whole genome shotgun (WGS) entry which is preliminary data.</text>
</comment>